<comment type="caution">
    <text evidence="1">The sequence shown here is derived from an EMBL/GenBank/DDBJ whole genome shotgun (WGS) entry which is preliminary data.</text>
</comment>
<gene>
    <name evidence="1" type="ORF">KPSA1_07120</name>
</gene>
<organism evidence="1 2">
    <name type="scientific">Pseudomonas syringae pv. actinidiae</name>
    <dbReference type="NCBI Taxonomy" id="103796"/>
    <lineage>
        <taxon>Bacteria</taxon>
        <taxon>Pseudomonadati</taxon>
        <taxon>Pseudomonadota</taxon>
        <taxon>Gammaproteobacteria</taxon>
        <taxon>Pseudomonadales</taxon>
        <taxon>Pseudomonadaceae</taxon>
        <taxon>Pseudomonas</taxon>
        <taxon>Pseudomonas syringae</taxon>
    </lineage>
</organism>
<accession>A0A2V0QL13</accession>
<name>A0A2V0QL13_PSESF</name>
<reference evidence="1 2" key="1">
    <citation type="submission" date="2018-04" db="EMBL/GenBank/DDBJ databases">
        <title>Draft genome sequence of Pseudomonas syringae pv. actinidiae biovar 1 strains isolated from kiwifruit in Kagawa prefecture.</title>
        <authorList>
            <person name="Tabuchi M."/>
            <person name="Saito M."/>
            <person name="Fujiwara S."/>
            <person name="Sasa N."/>
            <person name="Akimitsu K."/>
            <person name="Gomi K."/>
            <person name="Konishi-Sugita S."/>
            <person name="Hamano K."/>
            <person name="Kataoka I."/>
        </authorList>
    </citation>
    <scope>NUCLEOTIDE SEQUENCE [LARGE SCALE GENOMIC DNA]</scope>
    <source>
        <strain evidence="1 2">MAFF212206</strain>
    </source>
</reference>
<dbReference type="EMBL" id="BGJZ01000363">
    <property type="protein sequence ID" value="GBH13629.1"/>
    <property type="molecule type" value="Genomic_DNA"/>
</dbReference>
<sequence length="116" mass="13458">MSRFKPLFELGRVSGTAHKTTCARRARHTEALRKKKATVPFFIIDARITPKYFKNDVAHRLQGVWRSPRGMQDVETFTPSVGFVTECLRIVYTRAPKKPRTRRKAQKQCRLLVASR</sequence>
<dbReference type="AlphaFoldDB" id="A0A2V0QL13"/>
<dbReference type="Proteomes" id="UP000247480">
    <property type="component" value="Unassembled WGS sequence"/>
</dbReference>
<evidence type="ECO:0000313" key="1">
    <source>
        <dbReference type="EMBL" id="GBH13629.1"/>
    </source>
</evidence>
<evidence type="ECO:0000313" key="2">
    <source>
        <dbReference type="Proteomes" id="UP000247480"/>
    </source>
</evidence>
<proteinExistence type="predicted"/>
<protein>
    <submittedName>
        <fullName evidence="1">Periplasmic protein involved in polysaccharide export</fullName>
    </submittedName>
</protein>